<evidence type="ECO:0000256" key="1">
    <source>
        <dbReference type="SAM" id="SignalP"/>
    </source>
</evidence>
<name>A0A2Z3HBV9_9BACT</name>
<accession>A0A2Z3HBV9</accession>
<gene>
    <name evidence="2" type="ORF">C1280_20585</name>
</gene>
<dbReference type="EMBL" id="CP025958">
    <property type="protein sequence ID" value="AWM39144.1"/>
    <property type="molecule type" value="Genomic_DNA"/>
</dbReference>
<dbReference type="AlphaFoldDB" id="A0A2Z3HBV9"/>
<sequence length="218" mass="23611">MNVLSRLVLAVVAALWLPLAALADGTQPMAVQAGSWTVGENGVNVDAACLKKKLKEPTAGTSLSLHEGKVVVEVHDGTKWVEHSTLADAVTNGHLVIEGITQGRHPDTGETIGRFDAIKIRPGTKPLDGNVRVTFREPTVFGAEGTKVADFKEAAGLVGDIQQYAKTFGLQPNEARFIAQHAYWALDRQGKATKDEVAKLTKMSEEEFTKWLIKNMKP</sequence>
<reference evidence="2 3" key="1">
    <citation type="submission" date="2018-01" db="EMBL/GenBank/DDBJ databases">
        <title>G. obscuriglobus.</title>
        <authorList>
            <person name="Franke J."/>
            <person name="Blomberg W."/>
            <person name="Selmecki A."/>
        </authorList>
    </citation>
    <scope>NUCLEOTIDE SEQUENCE [LARGE SCALE GENOMIC DNA]</scope>
    <source>
        <strain evidence="2 3">DSM 5831</strain>
    </source>
</reference>
<protein>
    <submittedName>
        <fullName evidence="2">Uncharacterized protein</fullName>
    </submittedName>
</protein>
<dbReference type="KEGG" id="gog:C1280_20585"/>
<keyword evidence="3" id="KW-1185">Reference proteome</keyword>
<evidence type="ECO:0000313" key="2">
    <source>
        <dbReference type="EMBL" id="AWM39144.1"/>
    </source>
</evidence>
<dbReference type="RefSeq" id="WP_010036969.1">
    <property type="nucleotide sequence ID" value="NZ_CP025958.1"/>
</dbReference>
<evidence type="ECO:0000313" key="3">
    <source>
        <dbReference type="Proteomes" id="UP000245802"/>
    </source>
</evidence>
<organism evidence="2 3">
    <name type="scientific">Gemmata obscuriglobus</name>
    <dbReference type="NCBI Taxonomy" id="114"/>
    <lineage>
        <taxon>Bacteria</taxon>
        <taxon>Pseudomonadati</taxon>
        <taxon>Planctomycetota</taxon>
        <taxon>Planctomycetia</taxon>
        <taxon>Gemmatales</taxon>
        <taxon>Gemmataceae</taxon>
        <taxon>Gemmata</taxon>
    </lineage>
</organism>
<keyword evidence="1" id="KW-0732">Signal</keyword>
<dbReference type="Proteomes" id="UP000245802">
    <property type="component" value="Chromosome"/>
</dbReference>
<feature type="signal peptide" evidence="1">
    <location>
        <begin position="1"/>
        <end position="23"/>
    </location>
</feature>
<proteinExistence type="predicted"/>
<feature type="chain" id="PRO_5016358110" evidence="1">
    <location>
        <begin position="24"/>
        <end position="218"/>
    </location>
</feature>